<dbReference type="Proteomes" id="UP000886595">
    <property type="component" value="Unassembled WGS sequence"/>
</dbReference>
<protein>
    <submittedName>
        <fullName evidence="2">Uncharacterized protein</fullName>
    </submittedName>
</protein>
<evidence type="ECO:0000313" key="3">
    <source>
        <dbReference type="Proteomes" id="UP000886595"/>
    </source>
</evidence>
<comment type="caution">
    <text evidence="2">The sequence shown here is derived from an EMBL/GenBank/DDBJ whole genome shotgun (WGS) entry which is preliminary data.</text>
</comment>
<organism evidence="2 3">
    <name type="scientific">Brassica carinata</name>
    <name type="common">Ethiopian mustard</name>
    <name type="synonym">Abyssinian cabbage</name>
    <dbReference type="NCBI Taxonomy" id="52824"/>
    <lineage>
        <taxon>Eukaryota</taxon>
        <taxon>Viridiplantae</taxon>
        <taxon>Streptophyta</taxon>
        <taxon>Embryophyta</taxon>
        <taxon>Tracheophyta</taxon>
        <taxon>Spermatophyta</taxon>
        <taxon>Magnoliopsida</taxon>
        <taxon>eudicotyledons</taxon>
        <taxon>Gunneridae</taxon>
        <taxon>Pentapetalae</taxon>
        <taxon>rosids</taxon>
        <taxon>malvids</taxon>
        <taxon>Brassicales</taxon>
        <taxon>Brassicaceae</taxon>
        <taxon>Brassiceae</taxon>
        <taxon>Brassica</taxon>
    </lineage>
</organism>
<accession>A0A8X8BFK6</accession>
<dbReference type="OrthoDB" id="10570202at2759"/>
<dbReference type="AlphaFoldDB" id="A0A8X8BFK6"/>
<sequence length="181" mass="20865">MESTETPSDSSPQIARCLRGLTLRRNEKVRDLEERDLEVEEGINVEVNKTEKSNLQEGSGYGKMDESWKQSPKELQFGQVTITPSRYAALHNLEDSKEDNTVQEEEPELREDQRVEEMNTKKSKVVESEGGRQILPRNSKHFIGSSRICYTGWKWVMETIGSFIMLLKSGSKEWHKRSNES</sequence>
<evidence type="ECO:0000313" key="2">
    <source>
        <dbReference type="EMBL" id="KAG2332633.1"/>
    </source>
</evidence>
<reference evidence="2 3" key="1">
    <citation type="submission" date="2020-02" db="EMBL/GenBank/DDBJ databases">
        <authorList>
            <person name="Ma Q."/>
            <person name="Huang Y."/>
            <person name="Song X."/>
            <person name="Pei D."/>
        </authorList>
    </citation>
    <scope>NUCLEOTIDE SEQUENCE [LARGE SCALE GENOMIC DNA]</scope>
    <source>
        <strain evidence="2">Sxm20200214</strain>
        <tissue evidence="2">Leaf</tissue>
    </source>
</reference>
<keyword evidence="3" id="KW-1185">Reference proteome</keyword>
<feature type="region of interest" description="Disordered" evidence="1">
    <location>
        <begin position="94"/>
        <end position="113"/>
    </location>
</feature>
<gene>
    <name evidence="2" type="ORF">Bca52824_003813</name>
</gene>
<feature type="region of interest" description="Disordered" evidence="1">
    <location>
        <begin position="50"/>
        <end position="72"/>
    </location>
</feature>
<name>A0A8X8BFK6_BRACI</name>
<evidence type="ECO:0000256" key="1">
    <source>
        <dbReference type="SAM" id="MobiDB-lite"/>
    </source>
</evidence>
<feature type="compositionally biased region" description="Basic and acidic residues" evidence="1">
    <location>
        <begin position="63"/>
        <end position="72"/>
    </location>
</feature>
<dbReference type="EMBL" id="JAAMPC010000001">
    <property type="protein sequence ID" value="KAG2332633.1"/>
    <property type="molecule type" value="Genomic_DNA"/>
</dbReference>
<proteinExistence type="predicted"/>